<dbReference type="Pfam" id="PF04910">
    <property type="entry name" value="Tcf25"/>
    <property type="match status" value="1"/>
</dbReference>
<dbReference type="GO" id="GO:1990112">
    <property type="term" value="C:RQC complex"/>
    <property type="evidence" value="ECO:0007669"/>
    <property type="project" value="TreeGrafter"/>
</dbReference>
<feature type="compositionally biased region" description="Low complexity" evidence="1">
    <location>
        <begin position="25"/>
        <end position="47"/>
    </location>
</feature>
<comment type="caution">
    <text evidence="2">The sequence shown here is derived from an EMBL/GenBank/DDBJ whole genome shotgun (WGS) entry which is preliminary data.</text>
</comment>
<feature type="compositionally biased region" description="Low complexity" evidence="1">
    <location>
        <begin position="126"/>
        <end position="145"/>
    </location>
</feature>
<evidence type="ECO:0000313" key="3">
    <source>
        <dbReference type="Proteomes" id="UP001438707"/>
    </source>
</evidence>
<proteinExistence type="predicted"/>
<sequence>MAARQLQKLRAAAETTAAPDEQDTSSGSESPEPSPIGPSNAFDLLAAFEEDDAEQAELSTPSKSVAQPEEPIAGVVETAAPCSESDIMSKRRKKKKSSKAGPAVPTNQQELDEVDLALAELNLGQPASSQAPGAGPSGSSAAGPPLLGVDAKALRPDDEMRRIFGSRVVDAESKDRNAAATEAAGLPRRYRRLMARGQLKRPQMQKGMVVTPRESWPALTGGLTMEYFGEEYEDGQRQLCFEYVQSSSYQAVQRVFEQSQASMDPNRIVQILQQHPYHIDSLLTMYELYRSTGEQAYADEILERCLYALEMAWHPWFNPAGGNCRLDFEVEANRPLFTAIFRYMQKLSRQGLHSTALELAKLLMALDPTDPVGVFCWIDYLALRAHRFAFLQRLLEEYPDKTISLLPNMSYSAALAVWEAAQPGLAAAQRGKSGTASSSSSSSSKSSANGHAAPSASPMEALREPLVQAILLHPLALVRLMDKVRDQGAGKDSEWSDILANPLFAQASDGGSASLSHLVDLFVERHHLLWKATAVQAWLKEGCRAAIAASADGQASNWAAVRAETFPPSSENMYGDLRLIDFSDRVAAIPQEEARAAMEQMGPAGGAQMPLDMSPEELESMRSEAERLLQEHTRPGGRQLTEEELQGANPLMMLLRSMLPWVNAPDGPAEGAAAEEADDSSQP</sequence>
<evidence type="ECO:0000256" key="1">
    <source>
        <dbReference type="SAM" id="MobiDB-lite"/>
    </source>
</evidence>
<feature type="region of interest" description="Disordered" evidence="1">
    <location>
        <begin position="603"/>
        <end position="623"/>
    </location>
</feature>
<reference evidence="2 3" key="1">
    <citation type="journal article" date="2024" name="Nat. Commun.">
        <title>Phylogenomics reveals the evolutionary origins of lichenization in chlorophyte algae.</title>
        <authorList>
            <person name="Puginier C."/>
            <person name="Libourel C."/>
            <person name="Otte J."/>
            <person name="Skaloud P."/>
            <person name="Haon M."/>
            <person name="Grisel S."/>
            <person name="Petersen M."/>
            <person name="Berrin J.G."/>
            <person name="Delaux P.M."/>
            <person name="Dal Grande F."/>
            <person name="Keller J."/>
        </authorList>
    </citation>
    <scope>NUCLEOTIDE SEQUENCE [LARGE SCALE GENOMIC DNA]</scope>
    <source>
        <strain evidence="2 3">SAG 2145</strain>
    </source>
</reference>
<feature type="region of interest" description="Disordered" evidence="1">
    <location>
        <begin position="429"/>
        <end position="457"/>
    </location>
</feature>
<feature type="compositionally biased region" description="Low complexity" evidence="1">
    <location>
        <begin position="1"/>
        <end position="13"/>
    </location>
</feature>
<dbReference type="EMBL" id="JALJOS010000015">
    <property type="protein sequence ID" value="KAK9830699.1"/>
    <property type="molecule type" value="Genomic_DNA"/>
</dbReference>
<dbReference type="PANTHER" id="PTHR22684">
    <property type="entry name" value="NULP1-RELATED"/>
    <property type="match status" value="1"/>
</dbReference>
<protein>
    <recommendedName>
        <fullName evidence="4">Transcription factor 25</fullName>
    </recommendedName>
</protein>
<dbReference type="AlphaFoldDB" id="A0AAW1RA23"/>
<dbReference type="PANTHER" id="PTHR22684:SF0">
    <property type="entry name" value="RIBOSOME QUALITY CONTROL COMPLEX SUBUNIT TCF25"/>
    <property type="match status" value="1"/>
</dbReference>
<feature type="region of interest" description="Disordered" evidence="1">
    <location>
        <begin position="126"/>
        <end position="149"/>
    </location>
</feature>
<dbReference type="Proteomes" id="UP001438707">
    <property type="component" value="Unassembled WGS sequence"/>
</dbReference>
<accession>A0AAW1RA23</accession>
<feature type="region of interest" description="Disordered" evidence="1">
    <location>
        <begin position="1"/>
        <end position="111"/>
    </location>
</feature>
<dbReference type="InterPro" id="IPR006994">
    <property type="entry name" value="TCF25/Rqc1"/>
</dbReference>
<feature type="compositionally biased region" description="Acidic residues" evidence="1">
    <location>
        <begin position="673"/>
        <end position="683"/>
    </location>
</feature>
<feature type="compositionally biased region" description="Low complexity" evidence="1">
    <location>
        <begin position="437"/>
        <end position="447"/>
    </location>
</feature>
<keyword evidence="3" id="KW-1185">Reference proteome</keyword>
<feature type="region of interest" description="Disordered" evidence="1">
    <location>
        <begin position="662"/>
        <end position="683"/>
    </location>
</feature>
<organism evidence="2 3">
    <name type="scientific">Apatococcus lobatus</name>
    <dbReference type="NCBI Taxonomy" id="904363"/>
    <lineage>
        <taxon>Eukaryota</taxon>
        <taxon>Viridiplantae</taxon>
        <taxon>Chlorophyta</taxon>
        <taxon>core chlorophytes</taxon>
        <taxon>Trebouxiophyceae</taxon>
        <taxon>Chlorellales</taxon>
        <taxon>Chlorellaceae</taxon>
        <taxon>Apatococcus</taxon>
    </lineage>
</organism>
<evidence type="ECO:0008006" key="4">
    <source>
        <dbReference type="Google" id="ProtNLM"/>
    </source>
</evidence>
<evidence type="ECO:0000313" key="2">
    <source>
        <dbReference type="EMBL" id="KAK9830699.1"/>
    </source>
</evidence>
<gene>
    <name evidence="2" type="ORF">WJX74_003095</name>
</gene>
<name>A0AAW1RA23_9CHLO</name>